<dbReference type="OrthoDB" id="7699712at2759"/>
<accession>A0A5J4TJ26</accession>
<dbReference type="Proteomes" id="UP000324800">
    <property type="component" value="Unassembled WGS sequence"/>
</dbReference>
<gene>
    <name evidence="2" type="ORF">EZS28_046314</name>
</gene>
<dbReference type="AlphaFoldDB" id="A0A5J4TJ26"/>
<dbReference type="Gene3D" id="1.10.443.10">
    <property type="entry name" value="Intergrase catalytic core"/>
    <property type="match status" value="1"/>
</dbReference>
<reference evidence="2 3" key="1">
    <citation type="submission" date="2019-03" db="EMBL/GenBank/DDBJ databases">
        <title>Single cell metagenomics reveals metabolic interactions within the superorganism composed of flagellate Streblomastix strix and complex community of Bacteroidetes bacteria on its surface.</title>
        <authorList>
            <person name="Treitli S.C."/>
            <person name="Kolisko M."/>
            <person name="Husnik F."/>
            <person name="Keeling P."/>
            <person name="Hampl V."/>
        </authorList>
    </citation>
    <scope>NUCLEOTIDE SEQUENCE [LARGE SCALE GENOMIC DNA]</scope>
    <source>
        <strain evidence="2">ST1C</strain>
    </source>
</reference>
<dbReference type="InterPro" id="IPR011010">
    <property type="entry name" value="DNA_brk_join_enz"/>
</dbReference>
<dbReference type="GO" id="GO:0006310">
    <property type="term" value="P:DNA recombination"/>
    <property type="evidence" value="ECO:0007669"/>
    <property type="project" value="UniProtKB-KW"/>
</dbReference>
<dbReference type="GO" id="GO:0003677">
    <property type="term" value="F:DNA binding"/>
    <property type="evidence" value="ECO:0007669"/>
    <property type="project" value="InterPro"/>
</dbReference>
<keyword evidence="1" id="KW-0233">DNA recombination</keyword>
<organism evidence="2 3">
    <name type="scientific">Streblomastix strix</name>
    <dbReference type="NCBI Taxonomy" id="222440"/>
    <lineage>
        <taxon>Eukaryota</taxon>
        <taxon>Metamonada</taxon>
        <taxon>Preaxostyla</taxon>
        <taxon>Oxymonadida</taxon>
        <taxon>Streblomastigidae</taxon>
        <taxon>Streblomastix</taxon>
    </lineage>
</organism>
<evidence type="ECO:0000256" key="1">
    <source>
        <dbReference type="ARBA" id="ARBA00023172"/>
    </source>
</evidence>
<evidence type="ECO:0000313" key="2">
    <source>
        <dbReference type="EMBL" id="KAA6358159.1"/>
    </source>
</evidence>
<dbReference type="GO" id="GO:0015074">
    <property type="term" value="P:DNA integration"/>
    <property type="evidence" value="ECO:0007669"/>
    <property type="project" value="InterPro"/>
</dbReference>
<sequence>MRQAMALVVAFSGCRMTELAAMRRSDIQQMEDRTIIHTKIRKGKKVKEFNIRLLRRDDVCCAHGVLKLWLMDSHYGRMQEGNIWWDFARNRVLGRIACSSELKELIVQAGVDDDFGGNRSIPRIREYYLYYQETVK</sequence>
<proteinExistence type="predicted"/>
<comment type="caution">
    <text evidence="2">The sequence shown here is derived from an EMBL/GenBank/DDBJ whole genome shotgun (WGS) entry which is preliminary data.</text>
</comment>
<name>A0A5J4TJ26_9EUKA</name>
<evidence type="ECO:0008006" key="4">
    <source>
        <dbReference type="Google" id="ProtNLM"/>
    </source>
</evidence>
<dbReference type="SUPFAM" id="SSF56349">
    <property type="entry name" value="DNA breaking-rejoining enzymes"/>
    <property type="match status" value="1"/>
</dbReference>
<protein>
    <recommendedName>
        <fullName evidence="4">Tyr recombinase domain-containing protein</fullName>
    </recommendedName>
</protein>
<dbReference type="InterPro" id="IPR013762">
    <property type="entry name" value="Integrase-like_cat_sf"/>
</dbReference>
<dbReference type="EMBL" id="SNRW01030276">
    <property type="protein sequence ID" value="KAA6358159.1"/>
    <property type="molecule type" value="Genomic_DNA"/>
</dbReference>
<evidence type="ECO:0000313" key="3">
    <source>
        <dbReference type="Proteomes" id="UP000324800"/>
    </source>
</evidence>